<feature type="transmembrane region" description="Helical" evidence="6">
    <location>
        <begin position="322"/>
        <end position="340"/>
    </location>
</feature>
<dbReference type="PANTHER" id="PTHR42829:SF2">
    <property type="entry name" value="NADH-UBIQUINONE OXIDOREDUCTASE CHAIN 5"/>
    <property type="match status" value="1"/>
</dbReference>
<dbReference type="InterPro" id="IPR003945">
    <property type="entry name" value="NU5C-like"/>
</dbReference>
<feature type="transmembrane region" description="Helical" evidence="6">
    <location>
        <begin position="6"/>
        <end position="30"/>
    </location>
</feature>
<name>A0A1T5CD74_9SPHI</name>
<feature type="transmembrane region" description="Helical" evidence="6">
    <location>
        <begin position="533"/>
        <end position="554"/>
    </location>
</feature>
<feature type="domain" description="NADH-Ubiquinone oxidoreductase (complex I) chain 5 N-terminal" evidence="8">
    <location>
        <begin position="70"/>
        <end position="119"/>
    </location>
</feature>
<feature type="transmembrane region" description="Helical" evidence="6">
    <location>
        <begin position="266"/>
        <end position="287"/>
    </location>
</feature>
<evidence type="ECO:0000256" key="6">
    <source>
        <dbReference type="SAM" id="Phobius"/>
    </source>
</evidence>
<evidence type="ECO:0000256" key="2">
    <source>
        <dbReference type="ARBA" id="ARBA00022692"/>
    </source>
</evidence>
<feature type="transmembrane region" description="Helical" evidence="6">
    <location>
        <begin position="37"/>
        <end position="56"/>
    </location>
</feature>
<dbReference type="Gene3D" id="1.20.5.2700">
    <property type="match status" value="2"/>
</dbReference>
<keyword evidence="4 6" id="KW-0472">Membrane</keyword>
<feature type="transmembrane region" description="Helical" evidence="6">
    <location>
        <begin position="119"/>
        <end position="136"/>
    </location>
</feature>
<dbReference type="PRINTS" id="PR01434">
    <property type="entry name" value="NADHDHGNASE5"/>
</dbReference>
<dbReference type="PRINTS" id="PR01435">
    <property type="entry name" value="NPOXDRDTASE5"/>
</dbReference>
<dbReference type="GO" id="GO:0003954">
    <property type="term" value="F:NADH dehydrogenase activity"/>
    <property type="evidence" value="ECO:0007669"/>
    <property type="project" value="TreeGrafter"/>
</dbReference>
<dbReference type="GO" id="GO:0012505">
    <property type="term" value="C:endomembrane system"/>
    <property type="evidence" value="ECO:0007669"/>
    <property type="project" value="UniProtKB-SubCell"/>
</dbReference>
<keyword evidence="3 6" id="KW-1133">Transmembrane helix</keyword>
<feature type="transmembrane region" description="Helical" evidence="6">
    <location>
        <begin position="225"/>
        <end position="245"/>
    </location>
</feature>
<feature type="transmembrane region" description="Helical" evidence="6">
    <location>
        <begin position="346"/>
        <end position="368"/>
    </location>
</feature>
<feature type="transmembrane region" description="Helical" evidence="6">
    <location>
        <begin position="87"/>
        <end position="107"/>
    </location>
</feature>
<evidence type="ECO:0000313" key="9">
    <source>
        <dbReference type="EMBL" id="SKB57291.1"/>
    </source>
</evidence>
<feature type="transmembrane region" description="Helical" evidence="6">
    <location>
        <begin position="182"/>
        <end position="205"/>
    </location>
</feature>
<feature type="transmembrane region" description="Helical" evidence="6">
    <location>
        <begin position="399"/>
        <end position="421"/>
    </location>
</feature>
<evidence type="ECO:0000256" key="4">
    <source>
        <dbReference type="ARBA" id="ARBA00023136"/>
    </source>
</evidence>
<proteinExistence type="predicted"/>
<sequence length="682" mass="74420">MPNLTLTYPLLAALSAVLLPFAGFLLSIALGKKARHGTVAIVAISLSLLAAGYAFAQVWGHDPIHVRWHWFTIGQHAFHVGLLLDNAAVLMLLLVCLIALPVHAYSFAYMKGDPGIHRYWAYLSLFCFAMLGLVVADNLLLMYIFWELVGFASYLLIGFWYTRDAAAHANKKAFIINRVGDIGFLVGIAMVYSSVGTLDVQALFGPQGVFAAPAGADIPAANGKGTVTAGWLTVAGFAFFLGAMAKSAQFPFHVWLPDAMEGPTSVSSLIHAATMVAAGVFLLARVFPLFNEAMLLVIATTGTITAFVAAYFALTQYDIKKILAFSTISQLGFMMSGIGIGMYHIALFHLVTHAFFKCLLFLAAGAIIHEMQHMKEKHGLAIDPQDIRNMGGLRKRMPITFATMLIASLALVGFPLTAGYLSKDALLVHAFEWAALQRGPVSAIPYVLAIVSILTSFYIFRLLAKVFFARPAAILANKGVSAHEAPRQMLVPMVFLAFCSLFPLFTFNPLNDGQVWLLQGIAAELPTLPPLRLLHLLVPILATITTIIVAVVVWRWYIRGHYPLNTTGALYRLSERQGYVNELYGAAIVRPLLKLSALLWWTDRHVVDGIINGIAAAGRALAGITTWIDRHIVDGAVRLVGKLAWGAGNVLRRSQTGRVQQYLALVFFIILLILLYLIFAQA</sequence>
<dbReference type="GO" id="GO:0042773">
    <property type="term" value="P:ATP synthesis coupled electron transport"/>
    <property type="evidence" value="ECO:0007669"/>
    <property type="project" value="InterPro"/>
</dbReference>
<evidence type="ECO:0000313" key="10">
    <source>
        <dbReference type="Proteomes" id="UP000190541"/>
    </source>
</evidence>
<dbReference type="NCBIfam" id="TIGR01974">
    <property type="entry name" value="NDH_I_L"/>
    <property type="match status" value="1"/>
</dbReference>
<dbReference type="OrthoDB" id="9807568at2"/>
<feature type="transmembrane region" description="Helical" evidence="6">
    <location>
        <begin position="489"/>
        <end position="507"/>
    </location>
</feature>
<dbReference type="PANTHER" id="PTHR42829">
    <property type="entry name" value="NADH-UBIQUINONE OXIDOREDUCTASE CHAIN 5"/>
    <property type="match status" value="1"/>
</dbReference>
<dbReference type="EMBL" id="FUYS01000004">
    <property type="protein sequence ID" value="SKB57291.1"/>
    <property type="molecule type" value="Genomic_DNA"/>
</dbReference>
<dbReference type="InterPro" id="IPR001516">
    <property type="entry name" value="Proton_antipo_N"/>
</dbReference>
<dbReference type="RefSeq" id="WP_079716773.1">
    <property type="nucleotide sequence ID" value="NZ_FUYS01000004.1"/>
</dbReference>
<dbReference type="AlphaFoldDB" id="A0A1T5CD74"/>
<dbReference type="Proteomes" id="UP000190541">
    <property type="component" value="Unassembled WGS sequence"/>
</dbReference>
<dbReference type="NCBIfam" id="NF005141">
    <property type="entry name" value="PRK06590.1"/>
    <property type="match status" value="1"/>
</dbReference>
<dbReference type="GO" id="GO:0008137">
    <property type="term" value="F:NADH dehydrogenase (ubiquinone) activity"/>
    <property type="evidence" value="ECO:0007669"/>
    <property type="project" value="InterPro"/>
</dbReference>
<dbReference type="STRING" id="623280.SAMN05660226_02087"/>
<evidence type="ECO:0000259" key="8">
    <source>
        <dbReference type="Pfam" id="PF00662"/>
    </source>
</evidence>
<evidence type="ECO:0000259" key="7">
    <source>
        <dbReference type="Pfam" id="PF00361"/>
    </source>
</evidence>
<feature type="domain" description="NADH:quinone oxidoreductase/Mrp antiporter transmembrane" evidence="7">
    <location>
        <begin position="136"/>
        <end position="435"/>
    </location>
</feature>
<evidence type="ECO:0000256" key="3">
    <source>
        <dbReference type="ARBA" id="ARBA00022989"/>
    </source>
</evidence>
<keyword evidence="10" id="KW-1185">Reference proteome</keyword>
<feature type="transmembrane region" description="Helical" evidence="6">
    <location>
        <begin position="142"/>
        <end position="161"/>
    </location>
</feature>
<protein>
    <submittedName>
        <fullName evidence="9">NADH-quinone oxidoreductase subunit L</fullName>
    </submittedName>
</protein>
<feature type="transmembrane region" description="Helical" evidence="6">
    <location>
        <begin position="662"/>
        <end position="679"/>
    </location>
</feature>
<gene>
    <name evidence="9" type="ORF">SAMN05660226_02087</name>
</gene>
<keyword evidence="2 5" id="KW-0812">Transmembrane</keyword>
<dbReference type="Pfam" id="PF00361">
    <property type="entry name" value="Proton_antipo_M"/>
    <property type="match status" value="1"/>
</dbReference>
<dbReference type="InterPro" id="IPR018393">
    <property type="entry name" value="NADHpl_OxRdtase_5_subgr"/>
</dbReference>
<organism evidence="9 10">
    <name type="scientific">Parapedobacter luteus</name>
    <dbReference type="NCBI Taxonomy" id="623280"/>
    <lineage>
        <taxon>Bacteria</taxon>
        <taxon>Pseudomonadati</taxon>
        <taxon>Bacteroidota</taxon>
        <taxon>Sphingobacteriia</taxon>
        <taxon>Sphingobacteriales</taxon>
        <taxon>Sphingobacteriaceae</taxon>
        <taxon>Parapedobacter</taxon>
    </lineage>
</organism>
<dbReference type="InterPro" id="IPR001750">
    <property type="entry name" value="ND/Mrp_TM"/>
</dbReference>
<evidence type="ECO:0000256" key="1">
    <source>
        <dbReference type="ARBA" id="ARBA00004127"/>
    </source>
</evidence>
<comment type="subcellular location">
    <subcellularLocation>
        <location evidence="1">Endomembrane system</location>
        <topology evidence="1">Multi-pass membrane protein</topology>
    </subcellularLocation>
    <subcellularLocation>
        <location evidence="5">Membrane</location>
        <topology evidence="5">Multi-pass membrane protein</topology>
    </subcellularLocation>
</comment>
<dbReference type="GO" id="GO:0015990">
    <property type="term" value="P:electron transport coupled proton transport"/>
    <property type="evidence" value="ECO:0007669"/>
    <property type="project" value="TreeGrafter"/>
</dbReference>
<accession>A0A1T5CD74</accession>
<reference evidence="9 10" key="1">
    <citation type="submission" date="2017-02" db="EMBL/GenBank/DDBJ databases">
        <authorList>
            <person name="Peterson S.W."/>
        </authorList>
    </citation>
    <scope>NUCLEOTIDE SEQUENCE [LARGE SCALE GENOMIC DNA]</scope>
    <source>
        <strain evidence="9 10">DSM 22899</strain>
    </source>
</reference>
<dbReference type="Pfam" id="PF00662">
    <property type="entry name" value="Proton_antipo_N"/>
    <property type="match status" value="1"/>
</dbReference>
<feature type="transmembrane region" description="Helical" evidence="6">
    <location>
        <begin position="293"/>
        <end position="315"/>
    </location>
</feature>
<evidence type="ECO:0000256" key="5">
    <source>
        <dbReference type="RuleBase" id="RU000320"/>
    </source>
</evidence>
<dbReference type="GO" id="GO:0016020">
    <property type="term" value="C:membrane"/>
    <property type="evidence" value="ECO:0007669"/>
    <property type="project" value="UniProtKB-SubCell"/>
</dbReference>
<feature type="transmembrane region" description="Helical" evidence="6">
    <location>
        <begin position="441"/>
        <end position="468"/>
    </location>
</feature>